<gene>
    <name evidence="13" type="ORF">MNBD_PLANCTO03-1192</name>
</gene>
<name>A0A3B1DX39_9ZZZZ</name>
<dbReference type="Pfam" id="PF02780">
    <property type="entry name" value="Transketolase_C"/>
    <property type="match status" value="1"/>
</dbReference>
<protein>
    <submittedName>
        <fullName evidence="13">Transketolase</fullName>
        <ecNumber evidence="13">2.2.1.1</ecNumber>
    </submittedName>
</protein>
<evidence type="ECO:0000256" key="9">
    <source>
        <dbReference type="ARBA" id="ARBA00022837"/>
    </source>
</evidence>
<dbReference type="PANTHER" id="PTHR43195">
    <property type="entry name" value="TRANSKETOLASE"/>
    <property type="match status" value="1"/>
</dbReference>
<accession>A0A3B1DX39</accession>
<dbReference type="SMART" id="SM00861">
    <property type="entry name" value="Transket_pyr"/>
    <property type="match status" value="1"/>
</dbReference>
<evidence type="ECO:0000256" key="10">
    <source>
        <dbReference type="ARBA" id="ARBA00022842"/>
    </source>
</evidence>
<dbReference type="InterPro" id="IPR009014">
    <property type="entry name" value="Transketo_C/PFOR_II"/>
</dbReference>
<dbReference type="Gene3D" id="3.40.50.920">
    <property type="match status" value="1"/>
</dbReference>
<sequence>MSFEAAIHAQAIEVGKLSLEMTAAAGSGHPTTALSIAHLVTVLMFDTMRWSPDYPDYPTSDRLVLSEGHAVPAVYAAAAKLGVAYGKDPENRRKLTTDDLSSLRELNSELDGHPNPMEGFPFFDAATGSLGQGLSVAAGLGEAARLDGFDKRIYCIIGDGESREGQIAEALDYIAERKLTNVLPIFNCNDYGQAGRVSDQQSAERIAKKLEAFGFEVLVVDGHGPDAIKAAFTVFAERQGQADAVPMAIVANTIKGWGCPSLQGGGWHGKPATGEALERALGELDERRVELTSSLNSSDIFEIQPPAEAPAHPEQTAELPSLSETMRKMDMETVLHTGRLATRKAYGIALRALGNINDDVVVLDADVSNSTFAETFAKQSDLADRFFECKIAEQNMVSVGAGLSAGGKVPFCSTFSKFFARAYDQIEMAINSGANLKLVGSHSGITLAADGPSQMSLPDVAWFHSWATMKDHRGNPGCYLLQPADAFAAYALTGVMAEYEGVCYMRTLRAETEFIYSDDQVFNLGGFEVLNEGRDVVLCAAGYMVHEANKAIEMLDAAGVSATLVDLYSLPFDTDKLLDIISENNGYAISLEDNYGGGIGSAIADAMVESGDGFTLEQMHVRHIPKSARTPDELLVSCKLSAQDIVNQVMSVLQVV</sequence>
<keyword evidence="7 13" id="KW-0808">Transferase</keyword>
<dbReference type="InterPro" id="IPR051424">
    <property type="entry name" value="Transketolase-like"/>
</dbReference>
<comment type="cofactor">
    <cofactor evidence="1">
        <name>Ca(2+)</name>
        <dbReference type="ChEBI" id="CHEBI:29108"/>
    </cofactor>
</comment>
<dbReference type="NCBIfam" id="NF004559">
    <property type="entry name" value="PRK05899.2-5"/>
    <property type="match status" value="1"/>
</dbReference>
<evidence type="ECO:0000259" key="12">
    <source>
        <dbReference type="SMART" id="SM00861"/>
    </source>
</evidence>
<dbReference type="PANTHER" id="PTHR43195:SF1">
    <property type="entry name" value="FI06132P-RELATED"/>
    <property type="match status" value="1"/>
</dbReference>
<evidence type="ECO:0000313" key="13">
    <source>
        <dbReference type="EMBL" id="VAX40894.1"/>
    </source>
</evidence>
<evidence type="ECO:0000256" key="5">
    <source>
        <dbReference type="ARBA" id="ARBA00007131"/>
    </source>
</evidence>
<dbReference type="FunFam" id="3.40.50.970:FF:000129">
    <property type="entry name" value="Transketolase"/>
    <property type="match status" value="1"/>
</dbReference>
<keyword evidence="9" id="KW-0106">Calcium</keyword>
<evidence type="ECO:0000256" key="8">
    <source>
        <dbReference type="ARBA" id="ARBA00022723"/>
    </source>
</evidence>
<comment type="cofactor">
    <cofactor evidence="4">
        <name>thiamine diphosphate</name>
        <dbReference type="ChEBI" id="CHEBI:58937"/>
    </cofactor>
</comment>
<comment type="similarity">
    <text evidence="5">Belongs to the transketolase family.</text>
</comment>
<dbReference type="Pfam" id="PF02779">
    <property type="entry name" value="Transket_pyr"/>
    <property type="match status" value="1"/>
</dbReference>
<dbReference type="InterPro" id="IPR033248">
    <property type="entry name" value="Transketolase_C"/>
</dbReference>
<comment type="cofactor">
    <cofactor evidence="2">
        <name>Mn(2+)</name>
        <dbReference type="ChEBI" id="CHEBI:29035"/>
    </cofactor>
</comment>
<evidence type="ECO:0000256" key="3">
    <source>
        <dbReference type="ARBA" id="ARBA00001946"/>
    </source>
</evidence>
<dbReference type="EC" id="2.2.1.1" evidence="13"/>
<comment type="subunit">
    <text evidence="6">Homodimer.</text>
</comment>
<evidence type="ECO:0000256" key="11">
    <source>
        <dbReference type="ARBA" id="ARBA00023052"/>
    </source>
</evidence>
<evidence type="ECO:0000256" key="4">
    <source>
        <dbReference type="ARBA" id="ARBA00001964"/>
    </source>
</evidence>
<dbReference type="EMBL" id="UOGK01000463">
    <property type="protein sequence ID" value="VAX40894.1"/>
    <property type="molecule type" value="Genomic_DNA"/>
</dbReference>
<dbReference type="SUPFAM" id="SSF52922">
    <property type="entry name" value="TK C-terminal domain-like"/>
    <property type="match status" value="1"/>
</dbReference>
<dbReference type="SUPFAM" id="SSF52518">
    <property type="entry name" value="Thiamin diphosphate-binding fold (THDP-binding)"/>
    <property type="match status" value="2"/>
</dbReference>
<evidence type="ECO:0000256" key="7">
    <source>
        <dbReference type="ARBA" id="ARBA00022679"/>
    </source>
</evidence>
<dbReference type="Gene3D" id="3.40.50.970">
    <property type="match status" value="2"/>
</dbReference>
<evidence type="ECO:0000256" key="6">
    <source>
        <dbReference type="ARBA" id="ARBA00011738"/>
    </source>
</evidence>
<keyword evidence="10" id="KW-0460">Magnesium</keyword>
<keyword evidence="11" id="KW-0786">Thiamine pyrophosphate</keyword>
<proteinExistence type="inferred from homology"/>
<dbReference type="InterPro" id="IPR005475">
    <property type="entry name" value="Transketolase-like_Pyr-bd"/>
</dbReference>
<dbReference type="CDD" id="cd07033">
    <property type="entry name" value="TPP_PYR_DXS_TK_like"/>
    <property type="match status" value="1"/>
</dbReference>
<dbReference type="AlphaFoldDB" id="A0A3B1DX39"/>
<dbReference type="InterPro" id="IPR005474">
    <property type="entry name" value="Transketolase_N"/>
</dbReference>
<dbReference type="GO" id="GO:0005737">
    <property type="term" value="C:cytoplasm"/>
    <property type="evidence" value="ECO:0007669"/>
    <property type="project" value="UniProtKB-ARBA"/>
</dbReference>
<comment type="cofactor">
    <cofactor evidence="3">
        <name>Mg(2+)</name>
        <dbReference type="ChEBI" id="CHEBI:18420"/>
    </cofactor>
</comment>
<dbReference type="InterPro" id="IPR029061">
    <property type="entry name" value="THDP-binding"/>
</dbReference>
<evidence type="ECO:0000256" key="1">
    <source>
        <dbReference type="ARBA" id="ARBA00001913"/>
    </source>
</evidence>
<feature type="domain" description="Transketolase-like pyrimidine-binding" evidence="12">
    <location>
        <begin position="340"/>
        <end position="514"/>
    </location>
</feature>
<keyword evidence="8" id="KW-0479">Metal-binding</keyword>
<organism evidence="13">
    <name type="scientific">hydrothermal vent metagenome</name>
    <dbReference type="NCBI Taxonomy" id="652676"/>
    <lineage>
        <taxon>unclassified sequences</taxon>
        <taxon>metagenomes</taxon>
        <taxon>ecological metagenomes</taxon>
    </lineage>
</organism>
<reference evidence="13" key="1">
    <citation type="submission" date="2018-06" db="EMBL/GenBank/DDBJ databases">
        <authorList>
            <person name="Zhirakovskaya E."/>
        </authorList>
    </citation>
    <scope>NUCLEOTIDE SEQUENCE</scope>
</reference>
<dbReference type="Pfam" id="PF00456">
    <property type="entry name" value="Transketolase_N"/>
    <property type="match status" value="1"/>
</dbReference>
<dbReference type="GO" id="GO:0030976">
    <property type="term" value="F:thiamine pyrophosphate binding"/>
    <property type="evidence" value="ECO:0007669"/>
    <property type="project" value="TreeGrafter"/>
</dbReference>
<evidence type="ECO:0000256" key="2">
    <source>
        <dbReference type="ARBA" id="ARBA00001936"/>
    </source>
</evidence>
<dbReference type="GO" id="GO:0004802">
    <property type="term" value="F:transketolase activity"/>
    <property type="evidence" value="ECO:0007669"/>
    <property type="project" value="UniProtKB-EC"/>
</dbReference>
<dbReference type="GO" id="GO:0046872">
    <property type="term" value="F:metal ion binding"/>
    <property type="evidence" value="ECO:0007669"/>
    <property type="project" value="UniProtKB-KW"/>
</dbReference>